<dbReference type="InterPro" id="IPR045501">
    <property type="entry name" value="DUF6490"/>
</dbReference>
<feature type="transmembrane region" description="Helical" evidence="1">
    <location>
        <begin position="79"/>
        <end position="100"/>
    </location>
</feature>
<name>A0AAV5BYE4_ELECO</name>
<feature type="transmembrane region" description="Helical" evidence="1">
    <location>
        <begin position="106"/>
        <end position="126"/>
    </location>
</feature>
<accession>A0AAV5BYE4</accession>
<dbReference type="Pfam" id="PF20100">
    <property type="entry name" value="DUF6490"/>
    <property type="match status" value="1"/>
</dbReference>
<reference evidence="2" key="2">
    <citation type="submission" date="2021-12" db="EMBL/GenBank/DDBJ databases">
        <title>Resequencing data analysis of finger millet.</title>
        <authorList>
            <person name="Hatakeyama M."/>
            <person name="Aluri S."/>
            <person name="Balachadran M.T."/>
            <person name="Sivarajan S.R."/>
            <person name="Poveda L."/>
            <person name="Shimizu-Inatsugi R."/>
            <person name="Schlapbach R."/>
            <person name="Sreeman S.M."/>
            <person name="Shimizu K.K."/>
        </authorList>
    </citation>
    <scope>NUCLEOTIDE SEQUENCE</scope>
</reference>
<evidence type="ECO:0000256" key="1">
    <source>
        <dbReference type="SAM" id="Phobius"/>
    </source>
</evidence>
<dbReference type="EMBL" id="BQKI01000003">
    <property type="protein sequence ID" value="GJM90603.1"/>
    <property type="molecule type" value="Genomic_DNA"/>
</dbReference>
<dbReference type="PANTHER" id="PTHR46610:SF27">
    <property type="entry name" value="PGG DOMAIN-CONTAINING PROTEIN"/>
    <property type="match status" value="1"/>
</dbReference>
<proteinExistence type="predicted"/>
<keyword evidence="1" id="KW-0812">Transmembrane</keyword>
<evidence type="ECO:0000313" key="2">
    <source>
        <dbReference type="EMBL" id="GJM90603.1"/>
    </source>
</evidence>
<dbReference type="Proteomes" id="UP001054889">
    <property type="component" value="Unassembled WGS sequence"/>
</dbReference>
<evidence type="ECO:0000313" key="3">
    <source>
        <dbReference type="Proteomes" id="UP001054889"/>
    </source>
</evidence>
<dbReference type="PANTHER" id="PTHR46610">
    <property type="entry name" value="OS05G0181300 PROTEIN"/>
    <property type="match status" value="1"/>
</dbReference>
<gene>
    <name evidence="2" type="primary">ga06903</name>
    <name evidence="2" type="ORF">PR202_ga06903</name>
</gene>
<comment type="caution">
    <text evidence="2">The sequence shown here is derived from an EMBL/GenBank/DDBJ whole genome shotgun (WGS) entry which is preliminary data.</text>
</comment>
<keyword evidence="1" id="KW-1133">Transmembrane helix</keyword>
<protein>
    <submittedName>
        <fullName evidence="2">Uncharacterized protein</fullName>
    </submittedName>
</protein>
<keyword evidence="1" id="KW-0472">Membrane</keyword>
<keyword evidence="3" id="KW-1185">Reference proteome</keyword>
<reference evidence="2" key="1">
    <citation type="journal article" date="2018" name="DNA Res.">
        <title>Multiple hybrid de novo genome assembly of finger millet, an orphan allotetraploid crop.</title>
        <authorList>
            <person name="Hatakeyama M."/>
            <person name="Aluri S."/>
            <person name="Balachadran M.T."/>
            <person name="Sivarajan S.R."/>
            <person name="Patrignani A."/>
            <person name="Gruter S."/>
            <person name="Poveda L."/>
            <person name="Shimizu-Inatsugi R."/>
            <person name="Baeten J."/>
            <person name="Francoijs K.J."/>
            <person name="Nataraja K.N."/>
            <person name="Reddy Y.A.N."/>
            <person name="Phadnis S."/>
            <person name="Ravikumar R.L."/>
            <person name="Schlapbach R."/>
            <person name="Sreeman S.M."/>
            <person name="Shimizu K.K."/>
        </authorList>
    </citation>
    <scope>NUCLEOTIDE SEQUENCE</scope>
</reference>
<dbReference type="AlphaFoldDB" id="A0AAV5BYE4"/>
<organism evidence="2 3">
    <name type="scientific">Eleusine coracana subsp. coracana</name>
    <dbReference type="NCBI Taxonomy" id="191504"/>
    <lineage>
        <taxon>Eukaryota</taxon>
        <taxon>Viridiplantae</taxon>
        <taxon>Streptophyta</taxon>
        <taxon>Embryophyta</taxon>
        <taxon>Tracheophyta</taxon>
        <taxon>Spermatophyta</taxon>
        <taxon>Magnoliopsida</taxon>
        <taxon>Liliopsida</taxon>
        <taxon>Poales</taxon>
        <taxon>Poaceae</taxon>
        <taxon>PACMAD clade</taxon>
        <taxon>Chloridoideae</taxon>
        <taxon>Cynodonteae</taxon>
        <taxon>Eleusininae</taxon>
        <taxon>Eleusine</taxon>
    </lineage>
</organism>
<sequence>MPVCPIGGATREARGGEHGTRTRVYITGDNRLIILKGSHGVDLACDRRRTDGDLVLLFACLRLYERAPAQSSTREQLKVAVWILTTLLTFAFSYKVAAVMPPSVAVLVWLMAFATVAGGFFAFFLYKEKN</sequence>